<name>A0A182MCN4_9DIPT</name>
<proteinExistence type="predicted"/>
<feature type="signal peptide" evidence="1">
    <location>
        <begin position="1"/>
        <end position="30"/>
    </location>
</feature>
<evidence type="ECO:0000313" key="3">
    <source>
        <dbReference type="Proteomes" id="UP000075883"/>
    </source>
</evidence>
<feature type="chain" id="PRO_5008128178" evidence="1">
    <location>
        <begin position="31"/>
        <end position="133"/>
    </location>
</feature>
<keyword evidence="3" id="KW-1185">Reference proteome</keyword>
<reference evidence="3" key="1">
    <citation type="submission" date="2013-09" db="EMBL/GenBank/DDBJ databases">
        <title>The Genome Sequence of Anopheles culicifacies species A.</title>
        <authorList>
            <consortium name="The Broad Institute Genomics Platform"/>
            <person name="Neafsey D.E."/>
            <person name="Besansky N."/>
            <person name="Howell P."/>
            <person name="Walton C."/>
            <person name="Young S.K."/>
            <person name="Zeng Q."/>
            <person name="Gargeya S."/>
            <person name="Fitzgerald M."/>
            <person name="Haas B."/>
            <person name="Abouelleil A."/>
            <person name="Allen A.W."/>
            <person name="Alvarado L."/>
            <person name="Arachchi H.M."/>
            <person name="Berlin A.M."/>
            <person name="Chapman S.B."/>
            <person name="Gainer-Dewar J."/>
            <person name="Goldberg J."/>
            <person name="Griggs A."/>
            <person name="Gujja S."/>
            <person name="Hansen M."/>
            <person name="Howarth C."/>
            <person name="Imamovic A."/>
            <person name="Ireland A."/>
            <person name="Larimer J."/>
            <person name="McCowan C."/>
            <person name="Murphy C."/>
            <person name="Pearson M."/>
            <person name="Poon T.W."/>
            <person name="Priest M."/>
            <person name="Roberts A."/>
            <person name="Saif S."/>
            <person name="Shea T."/>
            <person name="Sisk P."/>
            <person name="Sykes S."/>
            <person name="Wortman J."/>
            <person name="Nusbaum C."/>
            <person name="Birren B."/>
        </authorList>
    </citation>
    <scope>NUCLEOTIDE SEQUENCE [LARGE SCALE GENOMIC DNA]</scope>
    <source>
        <strain evidence="3">A-37</strain>
    </source>
</reference>
<evidence type="ECO:0000256" key="1">
    <source>
        <dbReference type="SAM" id="SignalP"/>
    </source>
</evidence>
<dbReference type="VEuPathDB" id="VectorBase:ACUA015046"/>
<dbReference type="AlphaFoldDB" id="A0A182MCN4"/>
<dbReference type="EMBL" id="AXCM01000689">
    <property type="status" value="NOT_ANNOTATED_CDS"/>
    <property type="molecule type" value="Genomic_DNA"/>
</dbReference>
<protein>
    <submittedName>
        <fullName evidence="2">Uncharacterized protein</fullName>
    </submittedName>
</protein>
<evidence type="ECO:0000313" key="2">
    <source>
        <dbReference type="EnsemblMetazoa" id="ACUA015046-PA"/>
    </source>
</evidence>
<keyword evidence="1" id="KW-0732">Signal</keyword>
<dbReference type="Proteomes" id="UP000075883">
    <property type="component" value="Unassembled WGS sequence"/>
</dbReference>
<dbReference type="EnsemblMetazoa" id="ACUA015046-RA">
    <property type="protein sequence ID" value="ACUA015046-PA"/>
    <property type="gene ID" value="ACUA015046"/>
</dbReference>
<organism evidence="2 3">
    <name type="scientific">Anopheles culicifacies</name>
    <dbReference type="NCBI Taxonomy" id="139723"/>
    <lineage>
        <taxon>Eukaryota</taxon>
        <taxon>Metazoa</taxon>
        <taxon>Ecdysozoa</taxon>
        <taxon>Arthropoda</taxon>
        <taxon>Hexapoda</taxon>
        <taxon>Insecta</taxon>
        <taxon>Pterygota</taxon>
        <taxon>Neoptera</taxon>
        <taxon>Endopterygota</taxon>
        <taxon>Diptera</taxon>
        <taxon>Nematocera</taxon>
        <taxon>Culicoidea</taxon>
        <taxon>Culicidae</taxon>
        <taxon>Anophelinae</taxon>
        <taxon>Anopheles</taxon>
        <taxon>culicifacies species complex</taxon>
    </lineage>
</organism>
<reference evidence="2" key="2">
    <citation type="submission" date="2020-05" db="UniProtKB">
        <authorList>
            <consortium name="EnsemblMetazoa"/>
        </authorList>
    </citation>
    <scope>IDENTIFICATION</scope>
    <source>
        <strain evidence="2">A-37</strain>
    </source>
</reference>
<sequence>MASSSRARRWQIALLIQWLLVVLNLTGSNAQCLAGVSHRLKMSALLDSIYPSWTEGCVLREASPGKSEEQVPIDENLPVDWDRLMISANDSAPTLRSNLTDMADYLLELADRTLDDSMPAKDAELSASEAGER</sequence>
<accession>A0A182MCN4</accession>